<dbReference type="GO" id="GO:0003690">
    <property type="term" value="F:double-stranded DNA binding"/>
    <property type="evidence" value="ECO:0007669"/>
    <property type="project" value="TreeGrafter"/>
</dbReference>
<keyword evidence="2" id="KW-1185">Reference proteome</keyword>
<dbReference type="InterPro" id="IPR052709">
    <property type="entry name" value="Transposase-MT_Hybrid"/>
</dbReference>
<gene>
    <name evidence="1" type="ORF">FKW44_015364</name>
</gene>
<dbReference type="GO" id="GO:0000014">
    <property type="term" value="F:single-stranded DNA endodeoxyribonuclease activity"/>
    <property type="evidence" value="ECO:0007669"/>
    <property type="project" value="TreeGrafter"/>
</dbReference>
<name>A0A7T8H0A4_CALRO</name>
<keyword evidence="1" id="KW-0489">Methyltransferase</keyword>
<dbReference type="GO" id="GO:0000729">
    <property type="term" value="P:DNA double-strand break processing"/>
    <property type="evidence" value="ECO:0007669"/>
    <property type="project" value="TreeGrafter"/>
</dbReference>
<evidence type="ECO:0000313" key="1">
    <source>
        <dbReference type="EMBL" id="QQP41102.1"/>
    </source>
</evidence>
<dbReference type="PANTHER" id="PTHR46060">
    <property type="entry name" value="MARINER MOS1 TRANSPOSASE-LIKE PROTEIN"/>
    <property type="match status" value="1"/>
</dbReference>
<dbReference type="GO" id="GO:0044547">
    <property type="term" value="F:DNA topoisomerase binding"/>
    <property type="evidence" value="ECO:0007669"/>
    <property type="project" value="TreeGrafter"/>
</dbReference>
<dbReference type="GO" id="GO:0046975">
    <property type="term" value="F:histone H3K36 methyltransferase activity"/>
    <property type="evidence" value="ECO:0007669"/>
    <property type="project" value="TreeGrafter"/>
</dbReference>
<dbReference type="AlphaFoldDB" id="A0A7T8H0A4"/>
<dbReference type="GO" id="GO:0006303">
    <property type="term" value="P:double-strand break repair via nonhomologous end joining"/>
    <property type="evidence" value="ECO:0007669"/>
    <property type="project" value="TreeGrafter"/>
</dbReference>
<accession>A0A7T8H0A4</accession>
<protein>
    <submittedName>
        <fullName evidence="1">Histone-lysine N-methyltransferase SETMAR</fullName>
    </submittedName>
</protein>
<dbReference type="GO" id="GO:0015074">
    <property type="term" value="P:DNA integration"/>
    <property type="evidence" value="ECO:0007669"/>
    <property type="project" value="TreeGrafter"/>
</dbReference>
<reference evidence="2" key="1">
    <citation type="submission" date="2021-01" db="EMBL/GenBank/DDBJ databases">
        <title>Caligus Genome Assembly.</title>
        <authorList>
            <person name="Gallardo-Escarate C."/>
        </authorList>
    </citation>
    <scope>NUCLEOTIDE SEQUENCE [LARGE SCALE GENOMIC DNA]</scope>
</reference>
<dbReference type="GO" id="GO:0005634">
    <property type="term" value="C:nucleus"/>
    <property type="evidence" value="ECO:0007669"/>
    <property type="project" value="TreeGrafter"/>
</dbReference>
<dbReference type="PANTHER" id="PTHR46060:SF2">
    <property type="entry name" value="HISTONE-LYSINE N-METHYLTRANSFERASE SETMAR"/>
    <property type="match status" value="1"/>
</dbReference>
<feature type="non-terminal residue" evidence="1">
    <location>
        <position position="1"/>
    </location>
</feature>
<dbReference type="GO" id="GO:0003697">
    <property type="term" value="F:single-stranded DNA binding"/>
    <property type="evidence" value="ECO:0007669"/>
    <property type="project" value="TreeGrafter"/>
</dbReference>
<proteinExistence type="predicted"/>
<dbReference type="Pfam" id="PF13412">
    <property type="entry name" value="HTH_24"/>
    <property type="match status" value="1"/>
</dbReference>
<dbReference type="GO" id="GO:0042800">
    <property type="term" value="F:histone H3K4 methyltransferase activity"/>
    <property type="evidence" value="ECO:0007669"/>
    <property type="project" value="TreeGrafter"/>
</dbReference>
<dbReference type="GO" id="GO:0044774">
    <property type="term" value="P:mitotic DNA integrity checkpoint signaling"/>
    <property type="evidence" value="ECO:0007669"/>
    <property type="project" value="TreeGrafter"/>
</dbReference>
<dbReference type="EMBL" id="CP045899">
    <property type="protein sequence ID" value="QQP41102.1"/>
    <property type="molecule type" value="Genomic_DNA"/>
</dbReference>
<sequence length="64" mass="7241">FDVKDAPRSGKPFVEDIDKIMEIVESDCHVSTVSIAQELNIAQKTVWNHLNKAGYKKKLDVCHT</sequence>
<dbReference type="GO" id="GO:0000793">
    <property type="term" value="C:condensed chromosome"/>
    <property type="evidence" value="ECO:0007669"/>
    <property type="project" value="TreeGrafter"/>
</dbReference>
<evidence type="ECO:0000313" key="2">
    <source>
        <dbReference type="Proteomes" id="UP000595437"/>
    </source>
</evidence>
<organism evidence="1 2">
    <name type="scientific">Caligus rogercresseyi</name>
    <name type="common">Sea louse</name>
    <dbReference type="NCBI Taxonomy" id="217165"/>
    <lineage>
        <taxon>Eukaryota</taxon>
        <taxon>Metazoa</taxon>
        <taxon>Ecdysozoa</taxon>
        <taxon>Arthropoda</taxon>
        <taxon>Crustacea</taxon>
        <taxon>Multicrustacea</taxon>
        <taxon>Hexanauplia</taxon>
        <taxon>Copepoda</taxon>
        <taxon>Siphonostomatoida</taxon>
        <taxon>Caligidae</taxon>
        <taxon>Caligus</taxon>
    </lineage>
</organism>
<feature type="non-terminal residue" evidence="1">
    <location>
        <position position="64"/>
    </location>
</feature>
<dbReference type="Proteomes" id="UP000595437">
    <property type="component" value="Chromosome 10"/>
</dbReference>
<dbReference type="GO" id="GO:0032259">
    <property type="term" value="P:methylation"/>
    <property type="evidence" value="ECO:0007669"/>
    <property type="project" value="UniProtKB-KW"/>
</dbReference>
<dbReference type="GO" id="GO:0031297">
    <property type="term" value="P:replication fork processing"/>
    <property type="evidence" value="ECO:0007669"/>
    <property type="project" value="TreeGrafter"/>
</dbReference>
<dbReference type="OrthoDB" id="10032414at2759"/>
<dbReference type="GO" id="GO:0035861">
    <property type="term" value="C:site of double-strand break"/>
    <property type="evidence" value="ECO:0007669"/>
    <property type="project" value="TreeGrafter"/>
</dbReference>
<keyword evidence="1" id="KW-0808">Transferase</keyword>